<accession>A0A371HT65</accession>
<evidence type="ECO:0000313" key="3">
    <source>
        <dbReference type="Proteomes" id="UP000257109"/>
    </source>
</evidence>
<feature type="non-terminal residue" evidence="2">
    <location>
        <position position="1"/>
    </location>
</feature>
<evidence type="ECO:0000256" key="1">
    <source>
        <dbReference type="SAM" id="MobiDB-lite"/>
    </source>
</evidence>
<dbReference type="EMBL" id="QJKJ01001788">
    <property type="protein sequence ID" value="RDY05884.1"/>
    <property type="molecule type" value="Genomic_DNA"/>
</dbReference>
<dbReference type="OrthoDB" id="1751476at2759"/>
<feature type="non-terminal residue" evidence="2">
    <location>
        <position position="130"/>
    </location>
</feature>
<keyword evidence="3" id="KW-1185">Reference proteome</keyword>
<dbReference type="InterPro" id="IPR039537">
    <property type="entry name" value="Retrotran_Ty1/copia-like"/>
</dbReference>
<proteinExistence type="predicted"/>
<evidence type="ECO:0008006" key="4">
    <source>
        <dbReference type="Google" id="ProtNLM"/>
    </source>
</evidence>
<dbReference type="PANTHER" id="PTHR42648">
    <property type="entry name" value="TRANSPOSASE, PUTATIVE-RELATED"/>
    <property type="match status" value="1"/>
</dbReference>
<sequence>MATWEDFGMSSSNQEDEKTNIYLMTNTSQDEDDEKKGKQVRGSFASKNIVSTSRPYINLFGPTITAVMNEKHYGLVVIDDYSKWTWVMLFTYKDESFKVFSIFYKRVQNEKRTPQQNGVVARKNRYLQEM</sequence>
<comment type="caution">
    <text evidence="2">The sequence shown here is derived from an EMBL/GenBank/DDBJ whole genome shotgun (WGS) entry which is preliminary data.</text>
</comment>
<dbReference type="SUPFAM" id="SSF53098">
    <property type="entry name" value="Ribonuclease H-like"/>
    <property type="match status" value="1"/>
</dbReference>
<dbReference type="AlphaFoldDB" id="A0A371HT65"/>
<reference evidence="2" key="1">
    <citation type="submission" date="2018-05" db="EMBL/GenBank/DDBJ databases">
        <title>Draft genome of Mucuna pruriens seed.</title>
        <authorList>
            <person name="Nnadi N.E."/>
            <person name="Vos R."/>
            <person name="Hasami M.H."/>
            <person name="Devisetty U.K."/>
            <person name="Aguiy J.C."/>
        </authorList>
    </citation>
    <scope>NUCLEOTIDE SEQUENCE [LARGE SCALE GENOMIC DNA]</scope>
    <source>
        <strain evidence="2">JCA_2017</strain>
    </source>
</reference>
<dbReference type="InterPro" id="IPR012337">
    <property type="entry name" value="RNaseH-like_sf"/>
</dbReference>
<name>A0A371HT65_MUCPR</name>
<organism evidence="2 3">
    <name type="scientific">Mucuna pruriens</name>
    <name type="common">Velvet bean</name>
    <name type="synonym">Dolichos pruriens</name>
    <dbReference type="NCBI Taxonomy" id="157652"/>
    <lineage>
        <taxon>Eukaryota</taxon>
        <taxon>Viridiplantae</taxon>
        <taxon>Streptophyta</taxon>
        <taxon>Embryophyta</taxon>
        <taxon>Tracheophyta</taxon>
        <taxon>Spermatophyta</taxon>
        <taxon>Magnoliopsida</taxon>
        <taxon>eudicotyledons</taxon>
        <taxon>Gunneridae</taxon>
        <taxon>Pentapetalae</taxon>
        <taxon>rosids</taxon>
        <taxon>fabids</taxon>
        <taxon>Fabales</taxon>
        <taxon>Fabaceae</taxon>
        <taxon>Papilionoideae</taxon>
        <taxon>50 kb inversion clade</taxon>
        <taxon>NPAAA clade</taxon>
        <taxon>indigoferoid/millettioid clade</taxon>
        <taxon>Phaseoleae</taxon>
        <taxon>Mucuna</taxon>
    </lineage>
</organism>
<dbReference type="PANTHER" id="PTHR42648:SF21">
    <property type="entry name" value="CYSTEINE-RICH RLK (RECEPTOR-LIKE PROTEIN KINASE) 8"/>
    <property type="match status" value="1"/>
</dbReference>
<protein>
    <recommendedName>
        <fullName evidence="4">Integrase catalytic domain-containing protein</fullName>
    </recommendedName>
</protein>
<evidence type="ECO:0000313" key="2">
    <source>
        <dbReference type="EMBL" id="RDY05884.1"/>
    </source>
</evidence>
<dbReference type="Proteomes" id="UP000257109">
    <property type="component" value="Unassembled WGS sequence"/>
</dbReference>
<gene>
    <name evidence="2" type="ORF">CR513_10209</name>
</gene>
<feature type="region of interest" description="Disordered" evidence="1">
    <location>
        <begin position="1"/>
        <end position="40"/>
    </location>
</feature>